<evidence type="ECO:0008006" key="4">
    <source>
        <dbReference type="Google" id="ProtNLM"/>
    </source>
</evidence>
<evidence type="ECO:0000313" key="3">
    <source>
        <dbReference type="Proteomes" id="UP000178404"/>
    </source>
</evidence>
<feature type="transmembrane region" description="Helical" evidence="1">
    <location>
        <begin position="15"/>
        <end position="34"/>
    </location>
</feature>
<name>A0A1G2TZ02_9BACT</name>
<reference evidence="2 3" key="1">
    <citation type="journal article" date="2016" name="Nat. Commun.">
        <title>Thousands of microbial genomes shed light on interconnected biogeochemical processes in an aquifer system.</title>
        <authorList>
            <person name="Anantharaman K."/>
            <person name="Brown C.T."/>
            <person name="Hug L.A."/>
            <person name="Sharon I."/>
            <person name="Castelle C.J."/>
            <person name="Probst A.J."/>
            <person name="Thomas B.C."/>
            <person name="Singh A."/>
            <person name="Wilkins M.J."/>
            <person name="Karaoz U."/>
            <person name="Brodie E.L."/>
            <person name="Williams K.H."/>
            <person name="Hubbard S.S."/>
            <person name="Banfield J.F."/>
        </authorList>
    </citation>
    <scope>NUCLEOTIDE SEQUENCE [LARGE SCALE GENOMIC DNA]</scope>
</reference>
<dbReference type="AlphaFoldDB" id="A0A1G2TZ02"/>
<accession>A0A1G2TZ02</accession>
<evidence type="ECO:0000256" key="1">
    <source>
        <dbReference type="SAM" id="Phobius"/>
    </source>
</evidence>
<proteinExistence type="predicted"/>
<sequence>MFLFLNKQIKEKGQVMVTMVIFFISITTIIILGLTNPIISHISMATSIAVSKESFYAAEAGIEDVVYRLKAGLPVATSQILNVGNHSVTTTVVDESGGKTITSIGEANDYFRKIKTTVILGEGVSFHYGLQVGTGGIEMSNNSRVNGNVYSNNKIEGSNGSRITGSAYVSNFGFIDNVDIGTSGGDAYANRVTNSNITGNLYCQTGSGNNKSCDTSLPDPPVQDFPVSDEDIDNWKAIAEAGGVINGNVSLSSSSSSLGPVKIVGNLTMTNNYRLTINGTVWVTGKIDTSNGSLIKLSSSYGSGSGILISDNEIKVSNNSVFQGSGTAGSYVMLVSTYTGNAIEIDNNAGAVILNAQKGKVKFSNNAGAKSVSAKSVELDNGATIDYDIGLVNVNFISGPGGGFDIVGWREI</sequence>
<evidence type="ECO:0000313" key="2">
    <source>
        <dbReference type="EMBL" id="OHB02369.1"/>
    </source>
</evidence>
<dbReference type="Proteomes" id="UP000178404">
    <property type="component" value="Unassembled WGS sequence"/>
</dbReference>
<keyword evidence="1" id="KW-1133">Transmembrane helix</keyword>
<keyword evidence="1" id="KW-0472">Membrane</keyword>
<protein>
    <recommendedName>
        <fullName evidence="4">Type 4 fimbrial biogenesis protein PilX N-terminal domain-containing protein</fullName>
    </recommendedName>
</protein>
<keyword evidence="1" id="KW-0812">Transmembrane</keyword>
<dbReference type="EMBL" id="MHWA01000004">
    <property type="protein sequence ID" value="OHB02369.1"/>
    <property type="molecule type" value="Genomic_DNA"/>
</dbReference>
<comment type="caution">
    <text evidence="2">The sequence shown here is derived from an EMBL/GenBank/DDBJ whole genome shotgun (WGS) entry which is preliminary data.</text>
</comment>
<organism evidence="2 3">
    <name type="scientific">Candidatus Zambryskibacteria bacterium RIFCSPLOWO2_01_FULL_35_19</name>
    <dbReference type="NCBI Taxonomy" id="1802757"/>
    <lineage>
        <taxon>Bacteria</taxon>
        <taxon>Candidatus Zambryskiibacteriota</taxon>
    </lineage>
</organism>
<gene>
    <name evidence="2" type="ORF">A3A90_01050</name>
</gene>